<keyword evidence="3" id="KW-1185">Reference proteome</keyword>
<protein>
    <submittedName>
        <fullName evidence="2">Uncharacterized protein</fullName>
    </submittedName>
</protein>
<dbReference type="GeneTree" id="ENSGT00910000148012"/>
<name>A0A7N5KFR3_AILME</name>
<accession>A0A7N5KFR3</accession>
<proteinExistence type="predicted"/>
<feature type="region of interest" description="Disordered" evidence="1">
    <location>
        <begin position="1"/>
        <end position="26"/>
    </location>
</feature>
<dbReference type="Proteomes" id="UP000008912">
    <property type="component" value="Unassembled WGS sequence"/>
</dbReference>
<reference evidence="2 3" key="1">
    <citation type="journal article" date="2010" name="Nature">
        <title>The sequence and de novo assembly of the giant panda genome.</title>
        <authorList>
            <person name="Li R."/>
            <person name="Fan W."/>
            <person name="Tian G."/>
            <person name="Zhu H."/>
            <person name="He L."/>
            <person name="Cai J."/>
            <person name="Huang Q."/>
            <person name="Cai Q."/>
            <person name="Li B."/>
            <person name="Bai Y."/>
            <person name="Zhang Z."/>
            <person name="Zhang Y."/>
            <person name="Wang W."/>
            <person name="Li J."/>
            <person name="Wei F."/>
            <person name="Li H."/>
            <person name="Jian M."/>
            <person name="Li J."/>
            <person name="Zhang Z."/>
            <person name="Nielsen R."/>
            <person name="Li D."/>
            <person name="Gu W."/>
            <person name="Yang Z."/>
            <person name="Xuan Z."/>
            <person name="Ryder O.A."/>
            <person name="Leung F.C."/>
            <person name="Zhou Y."/>
            <person name="Cao J."/>
            <person name="Sun X."/>
            <person name="Fu Y."/>
            <person name="Fang X."/>
            <person name="Guo X."/>
            <person name="Wang B."/>
            <person name="Hou R."/>
            <person name="Shen F."/>
            <person name="Mu B."/>
            <person name="Ni P."/>
            <person name="Lin R."/>
            <person name="Qian W."/>
            <person name="Wang G."/>
            <person name="Yu C."/>
            <person name="Nie W."/>
            <person name="Wang J."/>
            <person name="Wu Z."/>
            <person name="Liang H."/>
            <person name="Min J."/>
            <person name="Wu Q."/>
            <person name="Cheng S."/>
            <person name="Ruan J."/>
            <person name="Wang M."/>
            <person name="Shi Z."/>
            <person name="Wen M."/>
            <person name="Liu B."/>
            <person name="Ren X."/>
            <person name="Zheng H."/>
            <person name="Dong D."/>
            <person name="Cook K."/>
            <person name="Shan G."/>
            <person name="Zhang H."/>
            <person name="Kosiol C."/>
            <person name="Xie X."/>
            <person name="Lu Z."/>
            <person name="Zheng H."/>
            <person name="Li Y."/>
            <person name="Steiner C.C."/>
            <person name="Lam T.T."/>
            <person name="Lin S."/>
            <person name="Zhang Q."/>
            <person name="Li G."/>
            <person name="Tian J."/>
            <person name="Gong T."/>
            <person name="Liu H."/>
            <person name="Zhang D."/>
            <person name="Fang L."/>
            <person name="Ye C."/>
            <person name="Zhang J."/>
            <person name="Hu W."/>
            <person name="Xu A."/>
            <person name="Ren Y."/>
            <person name="Zhang G."/>
            <person name="Bruford M.W."/>
            <person name="Li Q."/>
            <person name="Ma L."/>
            <person name="Guo Y."/>
            <person name="An N."/>
            <person name="Hu Y."/>
            <person name="Zheng Y."/>
            <person name="Shi Y."/>
            <person name="Li Z."/>
            <person name="Liu Q."/>
            <person name="Chen Y."/>
            <person name="Zhao J."/>
            <person name="Qu N."/>
            <person name="Zhao S."/>
            <person name="Tian F."/>
            <person name="Wang X."/>
            <person name="Wang H."/>
            <person name="Xu L."/>
            <person name="Liu X."/>
            <person name="Vinar T."/>
            <person name="Wang Y."/>
            <person name="Lam T.W."/>
            <person name="Yiu S.M."/>
            <person name="Liu S."/>
            <person name="Zhang H."/>
            <person name="Li D."/>
            <person name="Huang Y."/>
            <person name="Wang X."/>
            <person name="Yang G."/>
            <person name="Jiang Z."/>
            <person name="Wang J."/>
            <person name="Qin N."/>
            <person name="Li L."/>
            <person name="Li J."/>
            <person name="Bolund L."/>
            <person name="Kristiansen K."/>
            <person name="Wong G.K."/>
            <person name="Olson M."/>
            <person name="Zhang X."/>
            <person name="Li S."/>
            <person name="Yang H."/>
            <person name="Wang J."/>
            <person name="Wang J."/>
        </authorList>
    </citation>
    <scope>NUCLEOTIDE SEQUENCE [LARGE SCALE GENOMIC DNA]</scope>
</reference>
<reference evidence="2" key="3">
    <citation type="submission" date="2025-09" db="UniProtKB">
        <authorList>
            <consortium name="Ensembl"/>
        </authorList>
    </citation>
    <scope>IDENTIFICATION</scope>
</reference>
<evidence type="ECO:0000313" key="3">
    <source>
        <dbReference type="Proteomes" id="UP000008912"/>
    </source>
</evidence>
<dbReference type="Ensembl" id="ENSAMET00000047994.1">
    <property type="protein sequence ID" value="ENSAMEP00000039430.1"/>
    <property type="gene ID" value="ENSAMEG00000026815.1"/>
</dbReference>
<dbReference type="InParanoid" id="A0A7N5KFR3"/>
<dbReference type="AlphaFoldDB" id="A0A7N5KFR3"/>
<sequence length="97" mass="10822">MGTNGRDQPWSGSSCDSLSRTPSLTLGTQPTLLERICRPLRGISGLHFPESQSGLELQPRLPGVEVLPTTPPRILLKGTALARSWRRYFNREKGYFL</sequence>
<organism evidence="2 3">
    <name type="scientific">Ailuropoda melanoleuca</name>
    <name type="common">Giant panda</name>
    <dbReference type="NCBI Taxonomy" id="9646"/>
    <lineage>
        <taxon>Eukaryota</taxon>
        <taxon>Metazoa</taxon>
        <taxon>Chordata</taxon>
        <taxon>Craniata</taxon>
        <taxon>Vertebrata</taxon>
        <taxon>Euteleostomi</taxon>
        <taxon>Mammalia</taxon>
        <taxon>Eutheria</taxon>
        <taxon>Laurasiatheria</taxon>
        <taxon>Carnivora</taxon>
        <taxon>Caniformia</taxon>
        <taxon>Ursidae</taxon>
        <taxon>Ailuropoda</taxon>
    </lineage>
</organism>
<evidence type="ECO:0000256" key="1">
    <source>
        <dbReference type="SAM" id="MobiDB-lite"/>
    </source>
</evidence>
<evidence type="ECO:0000313" key="2">
    <source>
        <dbReference type="Ensembl" id="ENSAMEP00000039430.1"/>
    </source>
</evidence>
<reference evidence="2" key="2">
    <citation type="submission" date="2025-08" db="UniProtKB">
        <authorList>
            <consortium name="Ensembl"/>
        </authorList>
    </citation>
    <scope>IDENTIFICATION</scope>
</reference>